<feature type="transmembrane region" description="Helical" evidence="1">
    <location>
        <begin position="22"/>
        <end position="44"/>
    </location>
</feature>
<proteinExistence type="predicted"/>
<keyword evidence="1" id="KW-1133">Transmembrane helix</keyword>
<feature type="transmembrane region" description="Helical" evidence="1">
    <location>
        <begin position="77"/>
        <end position="102"/>
    </location>
</feature>
<dbReference type="EMBL" id="CAJNDS010002655">
    <property type="protein sequence ID" value="CAE7557451.1"/>
    <property type="molecule type" value="Genomic_DNA"/>
</dbReference>
<dbReference type="Proteomes" id="UP000604046">
    <property type="component" value="Unassembled WGS sequence"/>
</dbReference>
<gene>
    <name evidence="2" type="primary">nahA</name>
    <name evidence="2" type="ORF">SNAT2548_LOCUS31365</name>
</gene>
<evidence type="ECO:0000313" key="2">
    <source>
        <dbReference type="EMBL" id="CAE7557451.1"/>
    </source>
</evidence>
<dbReference type="OrthoDB" id="434645at2759"/>
<evidence type="ECO:0000256" key="1">
    <source>
        <dbReference type="SAM" id="Phobius"/>
    </source>
</evidence>
<name>A0A812U622_9DINO</name>
<accession>A0A812U622</accession>
<keyword evidence="1" id="KW-0472">Membrane</keyword>
<dbReference type="AlphaFoldDB" id="A0A812U622"/>
<comment type="caution">
    <text evidence="2">The sequence shown here is derived from an EMBL/GenBank/DDBJ whole genome shotgun (WGS) entry which is preliminary data.</text>
</comment>
<reference evidence="2" key="1">
    <citation type="submission" date="2021-02" db="EMBL/GenBank/DDBJ databases">
        <authorList>
            <person name="Dougan E. K."/>
            <person name="Rhodes N."/>
            <person name="Thang M."/>
            <person name="Chan C."/>
        </authorList>
    </citation>
    <scope>NUCLEOTIDE SEQUENCE</scope>
</reference>
<protein>
    <submittedName>
        <fullName evidence="2">NahA protein</fullName>
    </submittedName>
</protein>
<keyword evidence="3" id="KW-1185">Reference proteome</keyword>
<keyword evidence="1" id="KW-0812">Transmembrane</keyword>
<feature type="transmembrane region" description="Helical" evidence="1">
    <location>
        <begin position="114"/>
        <end position="135"/>
    </location>
</feature>
<evidence type="ECO:0000313" key="3">
    <source>
        <dbReference type="Proteomes" id="UP000604046"/>
    </source>
</evidence>
<sequence length="180" mass="19454">MADSDLEDDSYRVDKEERHRQAATATAWASVSLITGVVLVYTAMSGSKSEAIYLMDKVVRFDTAGPYGEDLEGASQVLTALMLVRIMLFVGLAVVVTSLIGITASTGKHKCLAATYGSLSVACAGVMLVLAMQVLQRIWVVTPLVERQVDHLCNASIYLQPGLQGEGLWQFWGVGLTARR</sequence>
<organism evidence="2 3">
    <name type="scientific">Symbiodinium natans</name>
    <dbReference type="NCBI Taxonomy" id="878477"/>
    <lineage>
        <taxon>Eukaryota</taxon>
        <taxon>Sar</taxon>
        <taxon>Alveolata</taxon>
        <taxon>Dinophyceae</taxon>
        <taxon>Suessiales</taxon>
        <taxon>Symbiodiniaceae</taxon>
        <taxon>Symbiodinium</taxon>
    </lineage>
</organism>